<protein>
    <submittedName>
        <fullName evidence="1">Uncharacterized protein</fullName>
    </submittedName>
</protein>
<keyword evidence="2" id="KW-1185">Reference proteome</keyword>
<dbReference type="KEGG" id="atq:GH723_04140"/>
<dbReference type="EMBL" id="CP045851">
    <property type="protein sequence ID" value="QGG94356.1"/>
    <property type="molecule type" value="Genomic_DNA"/>
</dbReference>
<reference evidence="1 2" key="1">
    <citation type="submission" date="2019-11" db="EMBL/GenBank/DDBJ databases">
        <authorList>
            <person name="He Y."/>
        </authorList>
    </citation>
    <scope>NUCLEOTIDE SEQUENCE [LARGE SCALE GENOMIC DNA]</scope>
    <source>
        <strain evidence="1 2">SCSIO 58843</strain>
    </source>
</reference>
<gene>
    <name evidence="1" type="ORF">GH723_04140</name>
</gene>
<evidence type="ECO:0000313" key="1">
    <source>
        <dbReference type="EMBL" id="QGG94356.1"/>
    </source>
</evidence>
<accession>A0A5Q2RIZ1</accession>
<sequence length="535" mass="58901">MPGHLFITHGDLRHLACDAILVPSGAAPRGRDPRPHVAKHWRKVLPVEALDGPYLRQSFARNRSTRQLTSTRSAAGPTIWVGDTARDRDQSAADLAEVVAEFIQRASAQATNPERPRPLDHRRPLVAFPLVGTGDGFHSQSKGDVVKAVVQRALGAVKTHDVDAVLVAYDPAAYAAAQQARSRYARPPLQLLPAAQATFDRVRDEARDGRLVLFLGAGASMGAGLPSWRTLVNGLIEETLGPDRPSDSQLGRMDVRDIATLIEKSGQPKGFRDLIVDQIAVGPRETPRVSLLHQLMASLPAHEAVTTNYDTLFETAWSDTGRTPTILPRDGQVLSRDWLLKLHGSVDDKERIVLSRGDYLRFEREASALAGLVHAALLTRHLLFVGYSLSDDNFHRIVHQVRDLQPVDQKGATNVLGTVFTPDEPTVMQQLWKPELPILSTHRKRLRASSAVRDQAILLDRLAAEASPPGRHLLDESYDAVFNEGERQLRTAIDDLLTLVEAERVAGKVIRPALRAEVRSALERFQSQTPTTKSS</sequence>
<proteinExistence type="predicted"/>
<organism evidence="1 2">
    <name type="scientific">Actinomarinicola tropica</name>
    <dbReference type="NCBI Taxonomy" id="2789776"/>
    <lineage>
        <taxon>Bacteria</taxon>
        <taxon>Bacillati</taxon>
        <taxon>Actinomycetota</taxon>
        <taxon>Acidimicrobiia</taxon>
        <taxon>Acidimicrobiales</taxon>
        <taxon>Iamiaceae</taxon>
        <taxon>Actinomarinicola</taxon>
    </lineage>
</organism>
<dbReference type="SUPFAM" id="SSF52467">
    <property type="entry name" value="DHS-like NAD/FAD-binding domain"/>
    <property type="match status" value="1"/>
</dbReference>
<evidence type="ECO:0000313" key="2">
    <source>
        <dbReference type="Proteomes" id="UP000334019"/>
    </source>
</evidence>
<dbReference type="Proteomes" id="UP000334019">
    <property type="component" value="Chromosome"/>
</dbReference>
<dbReference type="RefSeq" id="WP_153758462.1">
    <property type="nucleotide sequence ID" value="NZ_CP045851.1"/>
</dbReference>
<dbReference type="Pfam" id="PF13289">
    <property type="entry name" value="SIR2_2"/>
    <property type="match status" value="1"/>
</dbReference>
<dbReference type="InterPro" id="IPR029035">
    <property type="entry name" value="DHS-like_NAD/FAD-binding_dom"/>
</dbReference>
<dbReference type="Gene3D" id="3.40.50.1220">
    <property type="entry name" value="TPP-binding domain"/>
    <property type="match status" value="1"/>
</dbReference>
<name>A0A5Q2RIZ1_9ACTN</name>
<dbReference type="AlphaFoldDB" id="A0A5Q2RIZ1"/>